<gene>
    <name evidence="3" type="ORF">SAMN05216363_3133</name>
</gene>
<reference evidence="4" key="1">
    <citation type="submission" date="2016-10" db="EMBL/GenBank/DDBJ databases">
        <authorList>
            <person name="Varghese N."/>
            <person name="Submissions S."/>
        </authorList>
    </citation>
    <scope>NUCLEOTIDE SEQUENCE [LARGE SCALE GENOMIC DNA]</scope>
    <source>
        <strain evidence="4">KCTC 32246</strain>
    </source>
</reference>
<dbReference type="PANTHER" id="PTHR35936:SF6">
    <property type="entry name" value="AMINO ACID ABC TRANSPORTER SUBSTRATE-BINDING PAAT FAMILY PROTEIN"/>
    <property type="match status" value="1"/>
</dbReference>
<dbReference type="EMBL" id="LT629797">
    <property type="protein sequence ID" value="SDU90593.1"/>
    <property type="molecule type" value="Genomic_DNA"/>
</dbReference>
<name>A0A1H2MBK4_9PSED</name>
<dbReference type="AlphaFoldDB" id="A0A1H2MBK4"/>
<evidence type="ECO:0000313" key="4">
    <source>
        <dbReference type="Proteomes" id="UP000198675"/>
    </source>
</evidence>
<evidence type="ECO:0000256" key="1">
    <source>
        <dbReference type="ARBA" id="ARBA00010333"/>
    </source>
</evidence>
<organism evidence="3 4">
    <name type="scientific">Pseudomonas sihuiensis</name>
    <dbReference type="NCBI Taxonomy" id="1274359"/>
    <lineage>
        <taxon>Bacteria</taxon>
        <taxon>Pseudomonadati</taxon>
        <taxon>Pseudomonadota</taxon>
        <taxon>Gammaproteobacteria</taxon>
        <taxon>Pseudomonadales</taxon>
        <taxon>Pseudomonadaceae</taxon>
        <taxon>Pseudomonas</taxon>
    </lineage>
</organism>
<evidence type="ECO:0000313" key="3">
    <source>
        <dbReference type="EMBL" id="SDU90593.1"/>
    </source>
</evidence>
<accession>A0A1H2MBK4</accession>
<evidence type="ECO:0000256" key="2">
    <source>
        <dbReference type="SAM" id="SignalP"/>
    </source>
</evidence>
<dbReference type="PANTHER" id="PTHR35936">
    <property type="entry name" value="MEMBRANE-BOUND LYTIC MUREIN TRANSGLYCOSYLASE F"/>
    <property type="match status" value="1"/>
</dbReference>
<feature type="signal peptide" evidence="2">
    <location>
        <begin position="1"/>
        <end position="22"/>
    </location>
</feature>
<feature type="chain" id="PRO_5009280188" evidence="2">
    <location>
        <begin position="23"/>
        <end position="244"/>
    </location>
</feature>
<dbReference type="Proteomes" id="UP000198675">
    <property type="component" value="Chromosome I"/>
</dbReference>
<dbReference type="SUPFAM" id="SSF53850">
    <property type="entry name" value="Periplasmic binding protein-like II"/>
    <property type="match status" value="1"/>
</dbReference>
<keyword evidence="4" id="KW-1185">Reference proteome</keyword>
<sequence length="244" mass="27974">MRMRQVWLGMLLILSALSGAQAQSELPGEIRLASEIWEAYTEADGTGLGWDLMREVFEPAGVRLDIHSVPYTRSVGLMQRGEADACVGSYRDEVEGPVFYPKHHYDRDQIVALGLKDKPVPTLDSLGKYRLVWGRGYGYEEYLPNVRDYREVQRRDGILGMLELGHADFYIDARPEVDYIMGRAAKPQQYRVTNLTQLPLYLGFADTPRGHTLAKLFDQRMTQLIASGELRPIFERWQQPYPFD</sequence>
<dbReference type="Gene3D" id="3.40.190.10">
    <property type="entry name" value="Periplasmic binding protein-like II"/>
    <property type="match status" value="2"/>
</dbReference>
<proteinExistence type="inferred from homology"/>
<comment type="similarity">
    <text evidence="1">Belongs to the bacterial solute-binding protein 3 family.</text>
</comment>
<dbReference type="RefSeq" id="WP_092377905.1">
    <property type="nucleotide sequence ID" value="NZ_LT629797.1"/>
</dbReference>
<keyword evidence="2" id="KW-0732">Signal</keyword>
<protein>
    <submittedName>
        <fullName evidence="3">Amino acid ABC transporter substrate-binding protein, PAAT family</fullName>
    </submittedName>
</protein>